<gene>
    <name evidence="2" type="primary">Slc10a6_0</name>
    <name evidence="2" type="ORF">GTO96_0016457</name>
</gene>
<keyword evidence="1" id="KW-1133">Transmembrane helix</keyword>
<dbReference type="Proteomes" id="UP000886611">
    <property type="component" value="Unassembled WGS sequence"/>
</dbReference>
<protein>
    <submittedName>
        <fullName evidence="2">SOAT protein</fullName>
    </submittedName>
</protein>
<keyword evidence="1" id="KW-0472">Membrane</keyword>
<dbReference type="AlphaFoldDB" id="A0A8X7XEE0"/>
<dbReference type="Gene3D" id="1.20.1530.20">
    <property type="match status" value="1"/>
</dbReference>
<feature type="non-terminal residue" evidence="2">
    <location>
        <position position="207"/>
    </location>
</feature>
<organism evidence="2 3">
    <name type="scientific">Polypterus senegalus</name>
    <name type="common">Senegal bichir</name>
    <dbReference type="NCBI Taxonomy" id="55291"/>
    <lineage>
        <taxon>Eukaryota</taxon>
        <taxon>Metazoa</taxon>
        <taxon>Chordata</taxon>
        <taxon>Craniata</taxon>
        <taxon>Vertebrata</taxon>
        <taxon>Euteleostomi</taxon>
        <taxon>Actinopterygii</taxon>
        <taxon>Polypteriformes</taxon>
        <taxon>Polypteridae</taxon>
        <taxon>Polypterus</taxon>
    </lineage>
</organism>
<evidence type="ECO:0000256" key="1">
    <source>
        <dbReference type="SAM" id="Phobius"/>
    </source>
</evidence>
<evidence type="ECO:0000313" key="2">
    <source>
        <dbReference type="EMBL" id="KAG2466114.1"/>
    </source>
</evidence>
<dbReference type="GO" id="GO:0008508">
    <property type="term" value="F:bile acid:sodium symporter activity"/>
    <property type="evidence" value="ECO:0007669"/>
    <property type="project" value="TreeGrafter"/>
</dbReference>
<accession>A0A8X7XEE0</accession>
<dbReference type="EMBL" id="JAATIS010001721">
    <property type="protein sequence ID" value="KAG2466114.1"/>
    <property type="molecule type" value="Genomic_DNA"/>
</dbReference>
<dbReference type="InterPro" id="IPR004710">
    <property type="entry name" value="Bilac:Na_transpt"/>
</dbReference>
<keyword evidence="1" id="KW-0812">Transmembrane</keyword>
<reference evidence="2 3" key="1">
    <citation type="journal article" date="2021" name="Cell">
        <title>Tracing the genetic footprints of vertebrate landing in non-teleost ray-finned fishes.</title>
        <authorList>
            <person name="Bi X."/>
            <person name="Wang K."/>
            <person name="Yang L."/>
            <person name="Pan H."/>
            <person name="Jiang H."/>
            <person name="Wei Q."/>
            <person name="Fang M."/>
            <person name="Yu H."/>
            <person name="Zhu C."/>
            <person name="Cai Y."/>
            <person name="He Y."/>
            <person name="Gan X."/>
            <person name="Zeng H."/>
            <person name="Yu D."/>
            <person name="Zhu Y."/>
            <person name="Jiang H."/>
            <person name="Qiu Q."/>
            <person name="Yang H."/>
            <person name="Zhang Y.E."/>
            <person name="Wang W."/>
            <person name="Zhu M."/>
            <person name="He S."/>
            <person name="Zhang G."/>
        </authorList>
    </citation>
    <scope>NUCLEOTIDE SEQUENCE [LARGE SCALE GENOMIC DNA]</scope>
    <source>
        <strain evidence="2">Bchr_013</strain>
    </source>
</reference>
<dbReference type="PANTHER" id="PTHR10361">
    <property type="entry name" value="SODIUM-BILE ACID COTRANSPORTER"/>
    <property type="match status" value="1"/>
</dbReference>
<feature type="transmembrane region" description="Helical" evidence="1">
    <location>
        <begin position="74"/>
        <end position="96"/>
    </location>
</feature>
<evidence type="ECO:0000313" key="3">
    <source>
        <dbReference type="Proteomes" id="UP000886611"/>
    </source>
</evidence>
<proteinExistence type="predicted"/>
<comment type="caution">
    <text evidence="2">The sequence shown here is derived from an EMBL/GenBank/DDBJ whole genome shotgun (WGS) entry which is preliminary data.</text>
</comment>
<sequence>MEQQTLCFFWAQVASPGDCSTEHHTGCCGRVKYKVTKKMTTYQVGSILGWLIIAIVTVISVVLFKGSWVVDTSVLIIGIIYPIIGYVSGFGLAFLLRQPWKRCRTICLETGAQNIQVCATVLQTSFTPKQLVLMFSFPLIYCSFQFLHGVIFVIAYQLYKRKFRKVLLETSVQEEPNKVSEGNGITCKDMKPIAEIFTHDERKSSKM</sequence>
<feature type="non-terminal residue" evidence="2">
    <location>
        <position position="1"/>
    </location>
</feature>
<dbReference type="InterPro" id="IPR038770">
    <property type="entry name" value="Na+/solute_symporter_sf"/>
</dbReference>
<keyword evidence="3" id="KW-1185">Reference proteome</keyword>
<feature type="transmembrane region" description="Helical" evidence="1">
    <location>
        <begin position="131"/>
        <end position="159"/>
    </location>
</feature>
<name>A0A8X7XEE0_POLSE</name>
<dbReference type="PANTHER" id="PTHR10361:SF55">
    <property type="entry name" value="SODIUM-DEPENDENT ORGANIC ANION TRANSPORTER"/>
    <property type="match status" value="1"/>
</dbReference>
<feature type="transmembrane region" description="Helical" evidence="1">
    <location>
        <begin position="47"/>
        <end position="68"/>
    </location>
</feature>